<evidence type="ECO:0000259" key="1">
    <source>
        <dbReference type="Pfam" id="PF00005"/>
    </source>
</evidence>
<dbReference type="PANTHER" id="PTHR24221">
    <property type="entry name" value="ATP-BINDING CASSETTE SUB-FAMILY B"/>
    <property type="match status" value="1"/>
</dbReference>
<dbReference type="InterPro" id="IPR003439">
    <property type="entry name" value="ABC_transporter-like_ATP-bd"/>
</dbReference>
<reference evidence="2 3" key="1">
    <citation type="submission" date="2021-03" db="EMBL/GenBank/DDBJ databases">
        <title>Genomic Encyclopedia of Type Strains, Phase IV (KMG-IV): sequencing the most valuable type-strain genomes for metagenomic binning, comparative biology and taxonomic classification.</title>
        <authorList>
            <person name="Goeker M."/>
        </authorList>
    </citation>
    <scope>NUCLEOTIDE SEQUENCE [LARGE SCALE GENOMIC DNA]</scope>
    <source>
        <strain evidence="2 3">DSM 101953</strain>
    </source>
</reference>
<protein>
    <submittedName>
        <fullName evidence="2">ABC-type multidrug transport system fused ATPase/permease subunit</fullName>
    </submittedName>
</protein>
<keyword evidence="3" id="KW-1185">Reference proteome</keyword>
<dbReference type="EMBL" id="JAGGLV010000020">
    <property type="protein sequence ID" value="MBP2114815.1"/>
    <property type="molecule type" value="Genomic_DNA"/>
</dbReference>
<proteinExistence type="predicted"/>
<accession>A0ABS4NXL9</accession>
<dbReference type="InterPro" id="IPR039421">
    <property type="entry name" value="Type_1_exporter"/>
</dbReference>
<name>A0ABS4NXL9_9BACL</name>
<dbReference type="Pfam" id="PF00005">
    <property type="entry name" value="ABC_tran"/>
    <property type="match status" value="1"/>
</dbReference>
<evidence type="ECO:0000313" key="3">
    <source>
        <dbReference type="Proteomes" id="UP000773462"/>
    </source>
</evidence>
<organism evidence="2 3">
    <name type="scientific">Paenibacillus silagei</name>
    <dbReference type="NCBI Taxonomy" id="1670801"/>
    <lineage>
        <taxon>Bacteria</taxon>
        <taxon>Bacillati</taxon>
        <taxon>Bacillota</taxon>
        <taxon>Bacilli</taxon>
        <taxon>Bacillales</taxon>
        <taxon>Paenibacillaceae</taxon>
        <taxon>Paenibacillus</taxon>
    </lineage>
</organism>
<dbReference type="SUPFAM" id="SSF52540">
    <property type="entry name" value="P-loop containing nucleoside triphosphate hydrolases"/>
    <property type="match status" value="1"/>
</dbReference>
<gene>
    <name evidence="2" type="ORF">J2Z70_004999</name>
</gene>
<evidence type="ECO:0000313" key="2">
    <source>
        <dbReference type="EMBL" id="MBP2114815.1"/>
    </source>
</evidence>
<sequence>MNRCSLTMVSGKSYAIVGRTGRAGESILIKLLTGMYDNYEGEIFINNRNLREYSYPELKSIIAVVFQNYARYALAIQDNVRLGNILKLDEERILHNKRKMNLGEMVL</sequence>
<dbReference type="PANTHER" id="PTHR24221:SF654">
    <property type="entry name" value="ATP-BINDING CASSETTE SUB-FAMILY B MEMBER 6"/>
    <property type="match status" value="1"/>
</dbReference>
<feature type="domain" description="ABC transporter" evidence="1">
    <location>
        <begin position="2"/>
        <end position="94"/>
    </location>
</feature>
<dbReference type="Gene3D" id="3.40.50.300">
    <property type="entry name" value="P-loop containing nucleotide triphosphate hydrolases"/>
    <property type="match status" value="1"/>
</dbReference>
<comment type="caution">
    <text evidence="2">The sequence shown here is derived from an EMBL/GenBank/DDBJ whole genome shotgun (WGS) entry which is preliminary data.</text>
</comment>
<dbReference type="InterPro" id="IPR027417">
    <property type="entry name" value="P-loop_NTPase"/>
</dbReference>
<dbReference type="Proteomes" id="UP000773462">
    <property type="component" value="Unassembled WGS sequence"/>
</dbReference>